<dbReference type="AlphaFoldDB" id="A0ABD3NQC2"/>
<dbReference type="EMBL" id="JABMIG020000446">
    <property type="protein sequence ID" value="KAL3777693.1"/>
    <property type="molecule type" value="Genomic_DNA"/>
</dbReference>
<feature type="compositionally biased region" description="Basic and acidic residues" evidence="1">
    <location>
        <begin position="15"/>
        <end position="40"/>
    </location>
</feature>
<feature type="compositionally biased region" description="Basic and acidic residues" evidence="1">
    <location>
        <begin position="95"/>
        <end position="117"/>
    </location>
</feature>
<evidence type="ECO:0000256" key="1">
    <source>
        <dbReference type="SAM" id="MobiDB-lite"/>
    </source>
</evidence>
<evidence type="ECO:0000313" key="2">
    <source>
        <dbReference type="EMBL" id="KAL3777693.1"/>
    </source>
</evidence>
<comment type="caution">
    <text evidence="2">The sequence shown here is derived from an EMBL/GenBank/DDBJ whole genome shotgun (WGS) entry which is preliminary data.</text>
</comment>
<sequence length="843" mass="94637">MFKPNENAQKNQMKNPKEGKNEKKQENKKNEKAQQNESKKDKKKSPGKKEQTSKNLFDTKKKKKESVKKDEAKKKKQDDENKQQEDSKKPKKKPDKKEKKQTTNDKKANNKNKLDNRAIRIRERCQTPLNIYRTCYERAVDPSNNLDDDQFQLRNPFSQPFIDHDEWMVADTMHVELTQEAIVMKNGEVQCNDMLAMEELILKYLKDNIGNSDTFSPICAFIGDSAIENELVNDGSGKVMETIALKIDVVFAFKRQFAQEIESSSQQNELHRHLLERNLTGCNRGGYGLCCSSKAFNSREQEVLQHVAVDVDQVNAKGRKKRSHGEACLPATPGQICIKKHSIKLHVRGTFIYLSKYREYQCINNEDLVPDEADLACVSETDKPPANPCSPVSCPGNQSCDPTDGLCKDDEMLMPCIAVIDEDTEDYFDNSADWLDFRATYPDRPFCLLIPFNAQDSSRVGIPPEALSDPKFQVHNVTRDRGIAPADDWFTLCGLDKLGLSNVRFVGLFVDESGSMYKSTVENSYNKFLSDVSASNLKICEVQRRPNGGTCEEAKPSTSVSTTSSTTTTVATKTTTVTTTKDCNDNNPCTLDLWDPTNQSCIHTIKNCSSYSKYHQCDSKDGRCKPICTDNDLCTTDVWDPQLNSCSNTLVSCPANQSCDPADGQCKSDEMLVPCIAVIDEDDYQNNTADWLVFRKEYPDRPFCLLIPVNPLAGVGIPPEALRDPKFQVHNVTRDEGKGPPDDWFKLCGLDKLSSANVKFLGLFVDGSSSMYKSTVTNSYNAFLSNASATNLTICEVYNGSEDWIKPFMTTLTSIGEVCWTETHLEWMGSDTMVSSSPDVTIL</sequence>
<accession>A0ABD3NQC2</accession>
<feature type="compositionally biased region" description="Basic and acidic residues" evidence="1">
    <location>
        <begin position="67"/>
        <end position="88"/>
    </location>
</feature>
<organism evidence="2 3">
    <name type="scientific">Cyclotella cryptica</name>
    <dbReference type="NCBI Taxonomy" id="29204"/>
    <lineage>
        <taxon>Eukaryota</taxon>
        <taxon>Sar</taxon>
        <taxon>Stramenopiles</taxon>
        <taxon>Ochrophyta</taxon>
        <taxon>Bacillariophyta</taxon>
        <taxon>Coscinodiscophyceae</taxon>
        <taxon>Thalassiosirophycidae</taxon>
        <taxon>Stephanodiscales</taxon>
        <taxon>Stephanodiscaceae</taxon>
        <taxon>Cyclotella</taxon>
    </lineage>
</organism>
<feature type="compositionally biased region" description="Polar residues" evidence="1">
    <location>
        <begin position="1"/>
        <end position="13"/>
    </location>
</feature>
<dbReference type="PANTHER" id="PTHR36812:SF9">
    <property type="entry name" value="MYB-LIKE PROTEIN X ISOFORM X1"/>
    <property type="match status" value="1"/>
</dbReference>
<protein>
    <submittedName>
        <fullName evidence="2">Uncharacterized protein</fullName>
    </submittedName>
</protein>
<gene>
    <name evidence="2" type="ORF">HJC23_001425</name>
</gene>
<evidence type="ECO:0000313" key="3">
    <source>
        <dbReference type="Proteomes" id="UP001516023"/>
    </source>
</evidence>
<proteinExistence type="predicted"/>
<dbReference type="Proteomes" id="UP001516023">
    <property type="component" value="Unassembled WGS sequence"/>
</dbReference>
<keyword evidence="3" id="KW-1185">Reference proteome</keyword>
<name>A0ABD3NQC2_9STRA</name>
<reference evidence="2 3" key="1">
    <citation type="journal article" date="2020" name="G3 (Bethesda)">
        <title>Improved Reference Genome for Cyclotella cryptica CCMP332, a Model for Cell Wall Morphogenesis, Salinity Adaptation, and Lipid Production in Diatoms (Bacillariophyta).</title>
        <authorList>
            <person name="Roberts W.R."/>
            <person name="Downey K.M."/>
            <person name="Ruck E.C."/>
            <person name="Traller J.C."/>
            <person name="Alverson A.J."/>
        </authorList>
    </citation>
    <scope>NUCLEOTIDE SEQUENCE [LARGE SCALE GENOMIC DNA]</scope>
    <source>
        <strain evidence="2 3">CCMP332</strain>
    </source>
</reference>
<feature type="region of interest" description="Disordered" evidence="1">
    <location>
        <begin position="1"/>
        <end position="117"/>
    </location>
</feature>
<dbReference type="PANTHER" id="PTHR36812">
    <property type="entry name" value="NEUROFILAMENT TRIPLET M PROTEIN-LIKE PROTEIN"/>
    <property type="match status" value="1"/>
</dbReference>